<gene>
    <name evidence="1" type="ORF">BDM02DRAFT_2428666</name>
</gene>
<name>A0ACB6ZEV6_THEGA</name>
<accession>A0ACB6ZEV6</accession>
<comment type="caution">
    <text evidence="1">The sequence shown here is derived from an EMBL/GenBank/DDBJ whole genome shotgun (WGS) entry which is preliminary data.</text>
</comment>
<proteinExistence type="predicted"/>
<reference evidence="1" key="2">
    <citation type="journal article" date="2020" name="Nat. Commun.">
        <title>Large-scale genome sequencing of mycorrhizal fungi provides insights into the early evolution of symbiotic traits.</title>
        <authorList>
            <person name="Miyauchi S."/>
            <person name="Kiss E."/>
            <person name="Kuo A."/>
            <person name="Drula E."/>
            <person name="Kohler A."/>
            <person name="Sanchez-Garcia M."/>
            <person name="Morin E."/>
            <person name="Andreopoulos B."/>
            <person name="Barry K.W."/>
            <person name="Bonito G."/>
            <person name="Buee M."/>
            <person name="Carver A."/>
            <person name="Chen C."/>
            <person name="Cichocki N."/>
            <person name="Clum A."/>
            <person name="Culley D."/>
            <person name="Crous P.W."/>
            <person name="Fauchery L."/>
            <person name="Girlanda M."/>
            <person name="Hayes R.D."/>
            <person name="Keri Z."/>
            <person name="LaButti K."/>
            <person name="Lipzen A."/>
            <person name="Lombard V."/>
            <person name="Magnuson J."/>
            <person name="Maillard F."/>
            <person name="Murat C."/>
            <person name="Nolan M."/>
            <person name="Ohm R.A."/>
            <person name="Pangilinan J."/>
            <person name="Pereira M.F."/>
            <person name="Perotto S."/>
            <person name="Peter M."/>
            <person name="Pfister S."/>
            <person name="Riley R."/>
            <person name="Sitrit Y."/>
            <person name="Stielow J.B."/>
            <person name="Szollosi G."/>
            <person name="Zifcakova L."/>
            <person name="Stursova M."/>
            <person name="Spatafora J.W."/>
            <person name="Tedersoo L."/>
            <person name="Vaario L.M."/>
            <person name="Yamada A."/>
            <person name="Yan M."/>
            <person name="Wang P."/>
            <person name="Xu J."/>
            <person name="Bruns T."/>
            <person name="Baldrian P."/>
            <person name="Vilgalys R."/>
            <person name="Dunand C."/>
            <person name="Henrissat B."/>
            <person name="Grigoriev I.V."/>
            <person name="Hibbett D."/>
            <person name="Nagy L.G."/>
            <person name="Martin F.M."/>
        </authorList>
    </citation>
    <scope>NUCLEOTIDE SEQUENCE</scope>
    <source>
        <strain evidence="1">P2</strain>
    </source>
</reference>
<keyword evidence="2" id="KW-1185">Reference proteome</keyword>
<sequence>MDLPGLSEPFGEIEPSTTSHRTHTSRLAPKPSRMSRPNHLAHAPAVALVNQDVEASALPVPIPDYGHTPAYQPSSLVIKAGFLPVVDLTTVSPDLSQPTHINFNEAVSFNTDTLASSTSTETLEPSYYPPSYTHHIQNSNHTVVAIVMSVLGGSFLLVALVVAARIRSRRSKRRYLQTPSLPIPQDTFHEPPAEESPIFGGKERFSGGATGKEKWIWTQYRSKSPLREVEKDPFSDSFAKPHQSSNTLHPNEPSLKKPGFLQRSLSHISALSAYSTAKSDVAGLIANANAPAFASTTTIADRTTPNPHSNKSEETRASLRQSEDKQAIRITVRDWDASSADEYIYDGVEDLPAVITRLHVPNQNVPSTRTNGRERVKAPYPVGSCPSISVSMNSIAAPSMGPSNSTTTVNADPFDDTSPYVTEPSTSKTATRRERDTQALTVALGLDSPKLEPQARTIPSRGRTSALRRSHTLAYHTSFLSTSESLNSPCPSDDGSRLGKFMLRDYRRSSLSFLPREQMPPLPPPPPVAPLNLRSNGNSNLRKATVVDDKPPRVPSPPALPSLAQMAMSQAADYETYRSPTYSLYDVYADRNPDKERDRRTTLFFGGKDRG</sequence>
<organism evidence="1 2">
    <name type="scientific">Thelephora ganbajun</name>
    <name type="common">Ganba fungus</name>
    <dbReference type="NCBI Taxonomy" id="370292"/>
    <lineage>
        <taxon>Eukaryota</taxon>
        <taxon>Fungi</taxon>
        <taxon>Dikarya</taxon>
        <taxon>Basidiomycota</taxon>
        <taxon>Agaricomycotina</taxon>
        <taxon>Agaricomycetes</taxon>
        <taxon>Thelephorales</taxon>
        <taxon>Thelephoraceae</taxon>
        <taxon>Thelephora</taxon>
    </lineage>
</organism>
<dbReference type="Proteomes" id="UP000886501">
    <property type="component" value="Unassembled WGS sequence"/>
</dbReference>
<evidence type="ECO:0000313" key="2">
    <source>
        <dbReference type="Proteomes" id="UP000886501"/>
    </source>
</evidence>
<dbReference type="EMBL" id="MU118020">
    <property type="protein sequence ID" value="KAF9648082.1"/>
    <property type="molecule type" value="Genomic_DNA"/>
</dbReference>
<protein>
    <submittedName>
        <fullName evidence="1">Uncharacterized protein</fullName>
    </submittedName>
</protein>
<evidence type="ECO:0000313" key="1">
    <source>
        <dbReference type="EMBL" id="KAF9648082.1"/>
    </source>
</evidence>
<reference evidence="1" key="1">
    <citation type="submission" date="2019-10" db="EMBL/GenBank/DDBJ databases">
        <authorList>
            <consortium name="DOE Joint Genome Institute"/>
            <person name="Kuo A."/>
            <person name="Miyauchi S."/>
            <person name="Kiss E."/>
            <person name="Drula E."/>
            <person name="Kohler A."/>
            <person name="Sanchez-Garcia M."/>
            <person name="Andreopoulos B."/>
            <person name="Barry K.W."/>
            <person name="Bonito G."/>
            <person name="Buee M."/>
            <person name="Carver A."/>
            <person name="Chen C."/>
            <person name="Cichocki N."/>
            <person name="Clum A."/>
            <person name="Culley D."/>
            <person name="Crous P.W."/>
            <person name="Fauchery L."/>
            <person name="Girlanda M."/>
            <person name="Hayes R."/>
            <person name="Keri Z."/>
            <person name="Labutti K."/>
            <person name="Lipzen A."/>
            <person name="Lombard V."/>
            <person name="Magnuson J."/>
            <person name="Maillard F."/>
            <person name="Morin E."/>
            <person name="Murat C."/>
            <person name="Nolan M."/>
            <person name="Ohm R."/>
            <person name="Pangilinan J."/>
            <person name="Pereira M."/>
            <person name="Perotto S."/>
            <person name="Peter M."/>
            <person name="Riley R."/>
            <person name="Sitrit Y."/>
            <person name="Stielow B."/>
            <person name="Szollosi G."/>
            <person name="Zifcakova L."/>
            <person name="Stursova M."/>
            <person name="Spatafora J.W."/>
            <person name="Tedersoo L."/>
            <person name="Vaario L.-M."/>
            <person name="Yamada A."/>
            <person name="Yan M."/>
            <person name="Wang P."/>
            <person name="Xu J."/>
            <person name="Bruns T."/>
            <person name="Baldrian P."/>
            <person name="Vilgalys R."/>
            <person name="Henrissat B."/>
            <person name="Grigoriev I.V."/>
            <person name="Hibbett D."/>
            <person name="Nagy L.G."/>
            <person name="Martin F.M."/>
        </authorList>
    </citation>
    <scope>NUCLEOTIDE SEQUENCE</scope>
    <source>
        <strain evidence="1">P2</strain>
    </source>
</reference>